<evidence type="ECO:0000313" key="3">
    <source>
        <dbReference type="EMBL" id="SMF09984.1"/>
    </source>
</evidence>
<keyword evidence="2" id="KW-1133">Transmembrane helix</keyword>
<dbReference type="AlphaFoldDB" id="A0A1X7D6X1"/>
<sequence>MASQHVPETPSNTDAIPPERRSPNSALTDRSRGIKMAILGGSAMVLAPLFGFLGGTMTGVGSNTGGPDPLAVWLLGGMIVGGIGGIITILGLLRWTRSSTRLRARTSEL</sequence>
<keyword evidence="4" id="KW-1185">Reference proteome</keyword>
<evidence type="ECO:0000256" key="2">
    <source>
        <dbReference type="SAM" id="Phobius"/>
    </source>
</evidence>
<feature type="transmembrane region" description="Helical" evidence="2">
    <location>
        <begin position="70"/>
        <end position="93"/>
    </location>
</feature>
<evidence type="ECO:0000256" key="1">
    <source>
        <dbReference type="SAM" id="MobiDB-lite"/>
    </source>
</evidence>
<feature type="region of interest" description="Disordered" evidence="1">
    <location>
        <begin position="1"/>
        <end position="28"/>
    </location>
</feature>
<gene>
    <name evidence="3" type="ORF">SAMN06296028_1098</name>
</gene>
<dbReference type="Proteomes" id="UP000192929">
    <property type="component" value="Unassembled WGS sequence"/>
</dbReference>
<protein>
    <submittedName>
        <fullName evidence="3">Uncharacterized protein</fullName>
    </submittedName>
</protein>
<dbReference type="EMBL" id="FXAC01000009">
    <property type="protein sequence ID" value="SMF09984.1"/>
    <property type="molecule type" value="Genomic_DNA"/>
</dbReference>
<dbReference type="RefSeq" id="WP_143467403.1">
    <property type="nucleotide sequence ID" value="NZ_FXAC01000009.1"/>
</dbReference>
<name>A0A1X7D6X1_9MICC</name>
<keyword evidence="2" id="KW-0812">Transmembrane</keyword>
<reference evidence="4" key="1">
    <citation type="submission" date="2017-04" db="EMBL/GenBank/DDBJ databases">
        <authorList>
            <person name="Varghese N."/>
            <person name="Submissions S."/>
        </authorList>
    </citation>
    <scope>NUCLEOTIDE SEQUENCE [LARGE SCALE GENOMIC DNA]</scope>
    <source>
        <strain evidence="4">NIO-1021</strain>
    </source>
</reference>
<evidence type="ECO:0000313" key="4">
    <source>
        <dbReference type="Proteomes" id="UP000192929"/>
    </source>
</evidence>
<organism evidence="3 4">
    <name type="scientific">Kocuria marina subsp. indica</name>
    <dbReference type="NCBI Taxonomy" id="1049583"/>
    <lineage>
        <taxon>Bacteria</taxon>
        <taxon>Bacillati</taxon>
        <taxon>Actinomycetota</taxon>
        <taxon>Actinomycetes</taxon>
        <taxon>Micrococcales</taxon>
        <taxon>Micrococcaceae</taxon>
        <taxon>Kocuria</taxon>
    </lineage>
</organism>
<proteinExistence type="predicted"/>
<accession>A0A1X7D6X1</accession>
<feature type="transmembrane region" description="Helical" evidence="2">
    <location>
        <begin position="37"/>
        <end position="58"/>
    </location>
</feature>
<keyword evidence="2" id="KW-0472">Membrane</keyword>